<reference evidence="3 4" key="1">
    <citation type="journal article" date="2017" name="Genome Biol.">
        <title>New reference genome sequences of hot pepper reveal the massive evolution of plant disease-resistance genes by retroduplication.</title>
        <authorList>
            <person name="Kim S."/>
            <person name="Park J."/>
            <person name="Yeom S.I."/>
            <person name="Kim Y.M."/>
            <person name="Seo E."/>
            <person name="Kim K.T."/>
            <person name="Kim M.S."/>
            <person name="Lee J.M."/>
            <person name="Cheong K."/>
            <person name="Shin H.S."/>
            <person name="Kim S.B."/>
            <person name="Han K."/>
            <person name="Lee J."/>
            <person name="Park M."/>
            <person name="Lee H.A."/>
            <person name="Lee H.Y."/>
            <person name="Lee Y."/>
            <person name="Oh S."/>
            <person name="Lee J.H."/>
            <person name="Choi E."/>
            <person name="Choi E."/>
            <person name="Lee S.E."/>
            <person name="Jeon J."/>
            <person name="Kim H."/>
            <person name="Choi G."/>
            <person name="Song H."/>
            <person name="Lee J."/>
            <person name="Lee S.C."/>
            <person name="Kwon J.K."/>
            <person name="Lee H.Y."/>
            <person name="Koo N."/>
            <person name="Hong Y."/>
            <person name="Kim R.W."/>
            <person name="Kang W.H."/>
            <person name="Huh J.H."/>
            <person name="Kang B.C."/>
            <person name="Yang T.J."/>
            <person name="Lee Y.H."/>
            <person name="Bennetzen J.L."/>
            <person name="Choi D."/>
        </authorList>
    </citation>
    <scope>NUCLEOTIDE SEQUENCE [LARGE SCALE GENOMIC DNA]</scope>
    <source>
        <strain evidence="4">cv. PBC81</strain>
    </source>
</reference>
<feature type="coiled-coil region" evidence="1">
    <location>
        <begin position="228"/>
        <end position="311"/>
    </location>
</feature>
<protein>
    <submittedName>
        <fullName evidence="3">Uncharacterized protein</fullName>
    </submittedName>
</protein>
<dbReference type="STRING" id="33114.A0A2G2XKB4"/>
<evidence type="ECO:0000256" key="2">
    <source>
        <dbReference type="SAM" id="MobiDB-lite"/>
    </source>
</evidence>
<keyword evidence="4" id="KW-1185">Reference proteome</keyword>
<keyword evidence="1" id="KW-0175">Coiled coil</keyword>
<feature type="compositionally biased region" description="Polar residues" evidence="2">
    <location>
        <begin position="1"/>
        <end position="12"/>
    </location>
</feature>
<evidence type="ECO:0000313" key="4">
    <source>
        <dbReference type="Proteomes" id="UP000224567"/>
    </source>
</evidence>
<organism evidence="3 4">
    <name type="scientific">Capsicum baccatum</name>
    <name type="common">Peruvian pepper</name>
    <dbReference type="NCBI Taxonomy" id="33114"/>
    <lineage>
        <taxon>Eukaryota</taxon>
        <taxon>Viridiplantae</taxon>
        <taxon>Streptophyta</taxon>
        <taxon>Embryophyta</taxon>
        <taxon>Tracheophyta</taxon>
        <taxon>Spermatophyta</taxon>
        <taxon>Magnoliopsida</taxon>
        <taxon>eudicotyledons</taxon>
        <taxon>Gunneridae</taxon>
        <taxon>Pentapetalae</taxon>
        <taxon>asterids</taxon>
        <taxon>lamiids</taxon>
        <taxon>Solanales</taxon>
        <taxon>Solanaceae</taxon>
        <taxon>Solanoideae</taxon>
        <taxon>Capsiceae</taxon>
        <taxon>Capsicum</taxon>
    </lineage>
</organism>
<reference evidence="4" key="2">
    <citation type="journal article" date="2017" name="J. Anim. Genet.">
        <title>Multiple reference genome sequences of hot pepper reveal the massive evolution of plant disease resistance genes by retroduplication.</title>
        <authorList>
            <person name="Kim S."/>
            <person name="Park J."/>
            <person name="Yeom S.-I."/>
            <person name="Kim Y.-M."/>
            <person name="Seo E."/>
            <person name="Kim K.-T."/>
            <person name="Kim M.-S."/>
            <person name="Lee J.M."/>
            <person name="Cheong K."/>
            <person name="Shin H.-S."/>
            <person name="Kim S.-B."/>
            <person name="Han K."/>
            <person name="Lee J."/>
            <person name="Park M."/>
            <person name="Lee H.-A."/>
            <person name="Lee H.-Y."/>
            <person name="Lee Y."/>
            <person name="Oh S."/>
            <person name="Lee J.H."/>
            <person name="Choi E."/>
            <person name="Choi E."/>
            <person name="Lee S.E."/>
            <person name="Jeon J."/>
            <person name="Kim H."/>
            <person name="Choi G."/>
            <person name="Song H."/>
            <person name="Lee J."/>
            <person name="Lee S.-C."/>
            <person name="Kwon J.-K."/>
            <person name="Lee H.-Y."/>
            <person name="Koo N."/>
            <person name="Hong Y."/>
            <person name="Kim R.W."/>
            <person name="Kang W.-H."/>
            <person name="Huh J.H."/>
            <person name="Kang B.-C."/>
            <person name="Yang T.-J."/>
            <person name="Lee Y.-H."/>
            <person name="Bennetzen J.L."/>
            <person name="Choi D."/>
        </authorList>
    </citation>
    <scope>NUCLEOTIDE SEQUENCE [LARGE SCALE GENOMIC DNA]</scope>
    <source>
        <strain evidence="4">cv. PBC81</strain>
    </source>
</reference>
<feature type="region of interest" description="Disordered" evidence="2">
    <location>
        <begin position="1"/>
        <end position="108"/>
    </location>
</feature>
<name>A0A2G2XKB4_CAPBA</name>
<accession>A0A2G2XKB4</accession>
<gene>
    <name evidence="3" type="ORF">CQW23_00262</name>
</gene>
<dbReference type="Gene3D" id="1.10.287.1490">
    <property type="match status" value="1"/>
</dbReference>
<proteinExistence type="predicted"/>
<dbReference type="EMBL" id="MLFT02000001">
    <property type="protein sequence ID" value="PHT57899.1"/>
    <property type="molecule type" value="Genomic_DNA"/>
</dbReference>
<evidence type="ECO:0000256" key="1">
    <source>
        <dbReference type="SAM" id="Coils"/>
    </source>
</evidence>
<dbReference type="SUPFAM" id="SSF57997">
    <property type="entry name" value="Tropomyosin"/>
    <property type="match status" value="1"/>
</dbReference>
<dbReference type="OrthoDB" id="1281814at2759"/>
<comment type="caution">
    <text evidence="3">The sequence shown here is derived from an EMBL/GenBank/DDBJ whole genome shotgun (WGS) entry which is preliminary data.</text>
</comment>
<evidence type="ECO:0000313" key="3">
    <source>
        <dbReference type="EMBL" id="PHT57899.1"/>
    </source>
</evidence>
<sequence length="328" mass="36942">MEATQTPASQPLQRGPGRPGKQRSDVTEAPAVSPPPAFPLGWTGDGRLQASATTPLESTSDKHTPEAVAPSPLGSISDRRTPEEVAPTPFGSTSDRPMEVLSDEEETKLNVKPSRILMRPPETNYKPQEILDEESKKLVIKVQSLLVRKLLTYGNDVKYMIRQANTTLRYLKGLDVDYGSFYQDVKDHIKHRCDLQDAEREETTLSLSALQKNYEHAIHSAGDVGEDIGHAQEELEKAKEKKETLKRKIEDLKKEVAHIEHEEERLKREETKYKEAHEVAKAKIQELGIQLETAQAKLKEIEQRKNAALRGIESSTQHLQSKFLDDLK</sequence>
<dbReference type="Proteomes" id="UP000224567">
    <property type="component" value="Unassembled WGS sequence"/>
</dbReference>
<dbReference type="AlphaFoldDB" id="A0A2G2XKB4"/>